<gene>
    <name evidence="1" type="ORF">FQY83_02640</name>
</gene>
<keyword evidence="2" id="KW-1185">Reference proteome</keyword>
<evidence type="ECO:0000313" key="1">
    <source>
        <dbReference type="EMBL" id="TWT23554.1"/>
    </source>
</evidence>
<dbReference type="AlphaFoldDB" id="A0A5C5UBV9"/>
<dbReference type="OrthoDB" id="9824170at2"/>
<name>A0A5C5UBV9_9GAMM</name>
<reference evidence="1 2" key="1">
    <citation type="journal article" date="2008" name="Int. J. Syst. Evol. Microbiol.">
        <title>Luteimonas marina sp. nov., isolated from seawater.</title>
        <authorList>
            <person name="Baik K.S."/>
            <person name="Park S.C."/>
            <person name="Kim M.S."/>
            <person name="Kim E.M."/>
            <person name="Park C."/>
            <person name="Chun J."/>
            <person name="Seong C.N."/>
        </authorList>
    </citation>
    <scope>NUCLEOTIDE SEQUENCE [LARGE SCALE GENOMIC DNA]</scope>
    <source>
        <strain evidence="1 2">FR1330</strain>
    </source>
</reference>
<sequence length="162" mass="16737">MAESGTAAVGFHTPVYEDVDDGDTRPQSGDENLRLFGFAGPRAIDSNVLVAATCFEHDLGDVSDTTDKVRAALTAVATKAAAAGGVAGWIVAGAAVIAIGVSYLVDLIGADDQIGGTRQLSLNQAQADASTNGSNPFFFPALHFDGGDDDGIYDAYLKLRRT</sequence>
<evidence type="ECO:0000313" key="2">
    <source>
        <dbReference type="Proteomes" id="UP000319980"/>
    </source>
</evidence>
<organism evidence="1 2">
    <name type="scientific">Luteimonas marina</name>
    <dbReference type="NCBI Taxonomy" id="488485"/>
    <lineage>
        <taxon>Bacteria</taxon>
        <taxon>Pseudomonadati</taxon>
        <taxon>Pseudomonadota</taxon>
        <taxon>Gammaproteobacteria</taxon>
        <taxon>Lysobacterales</taxon>
        <taxon>Lysobacteraceae</taxon>
        <taxon>Luteimonas</taxon>
    </lineage>
</organism>
<protein>
    <submittedName>
        <fullName evidence="1">Uncharacterized protein</fullName>
    </submittedName>
</protein>
<dbReference type="EMBL" id="VOHK01000001">
    <property type="protein sequence ID" value="TWT23554.1"/>
    <property type="molecule type" value="Genomic_DNA"/>
</dbReference>
<comment type="caution">
    <text evidence="1">The sequence shown here is derived from an EMBL/GenBank/DDBJ whole genome shotgun (WGS) entry which is preliminary data.</text>
</comment>
<proteinExistence type="predicted"/>
<accession>A0A5C5UBV9</accession>
<dbReference type="Proteomes" id="UP000319980">
    <property type="component" value="Unassembled WGS sequence"/>
</dbReference>
<dbReference type="RefSeq" id="WP_146384764.1">
    <property type="nucleotide sequence ID" value="NZ_VOHK01000001.1"/>
</dbReference>